<dbReference type="EMBL" id="JARKHS020015476">
    <property type="protein sequence ID" value="KAK8774370.1"/>
    <property type="molecule type" value="Genomic_DNA"/>
</dbReference>
<comment type="caution">
    <text evidence="2">The sequence shown here is derived from an EMBL/GenBank/DDBJ whole genome shotgun (WGS) entry which is preliminary data.</text>
</comment>
<feature type="compositionally biased region" description="Basic and acidic residues" evidence="1">
    <location>
        <begin position="1"/>
        <end position="11"/>
    </location>
</feature>
<feature type="compositionally biased region" description="Low complexity" evidence="1">
    <location>
        <begin position="54"/>
        <end position="65"/>
    </location>
</feature>
<keyword evidence="3" id="KW-1185">Reference proteome</keyword>
<proteinExistence type="predicted"/>
<gene>
    <name evidence="2" type="ORF">V5799_011096</name>
</gene>
<sequence>MPGRWVIEESKSGPPSPPNERRGSSSCQGGRIYLRGASSRGRAAATEGGLWENGSRGRPRGSTSGQNGAPRRGLRHNGQQRRHSTRSDASEGSTASEDGQDLLQVLLPPATGGGAAEHDGQQPSPSTETTTEEQSDAAGQKK</sequence>
<reference evidence="2 3" key="1">
    <citation type="journal article" date="2023" name="Arcadia Sci">
        <title>De novo assembly of a long-read Amblyomma americanum tick genome.</title>
        <authorList>
            <person name="Chou S."/>
            <person name="Poskanzer K.E."/>
            <person name="Rollins M."/>
            <person name="Thuy-Boun P.S."/>
        </authorList>
    </citation>
    <scope>NUCLEOTIDE SEQUENCE [LARGE SCALE GENOMIC DNA]</scope>
    <source>
        <strain evidence="2">F_SG_1</strain>
        <tissue evidence="2">Salivary glands</tissue>
    </source>
</reference>
<evidence type="ECO:0000256" key="1">
    <source>
        <dbReference type="SAM" id="MobiDB-lite"/>
    </source>
</evidence>
<feature type="compositionally biased region" description="Basic residues" evidence="1">
    <location>
        <begin position="72"/>
        <end position="84"/>
    </location>
</feature>
<accession>A0AAQ4EI68</accession>
<dbReference type="AlphaFoldDB" id="A0AAQ4EI68"/>
<name>A0AAQ4EI68_AMBAM</name>
<evidence type="ECO:0000313" key="2">
    <source>
        <dbReference type="EMBL" id="KAK8774370.1"/>
    </source>
</evidence>
<protein>
    <submittedName>
        <fullName evidence="2">Uncharacterized protein</fullName>
    </submittedName>
</protein>
<organism evidence="2 3">
    <name type="scientific">Amblyomma americanum</name>
    <name type="common">Lone star tick</name>
    <dbReference type="NCBI Taxonomy" id="6943"/>
    <lineage>
        <taxon>Eukaryota</taxon>
        <taxon>Metazoa</taxon>
        <taxon>Ecdysozoa</taxon>
        <taxon>Arthropoda</taxon>
        <taxon>Chelicerata</taxon>
        <taxon>Arachnida</taxon>
        <taxon>Acari</taxon>
        <taxon>Parasitiformes</taxon>
        <taxon>Ixodida</taxon>
        <taxon>Ixodoidea</taxon>
        <taxon>Ixodidae</taxon>
        <taxon>Amblyomminae</taxon>
        <taxon>Amblyomma</taxon>
    </lineage>
</organism>
<feature type="compositionally biased region" description="Low complexity" evidence="1">
    <location>
        <begin position="35"/>
        <end position="45"/>
    </location>
</feature>
<dbReference type="Proteomes" id="UP001321473">
    <property type="component" value="Unassembled WGS sequence"/>
</dbReference>
<evidence type="ECO:0000313" key="3">
    <source>
        <dbReference type="Proteomes" id="UP001321473"/>
    </source>
</evidence>
<feature type="region of interest" description="Disordered" evidence="1">
    <location>
        <begin position="1"/>
        <end position="142"/>
    </location>
</feature>